<gene>
    <name evidence="1" type="ORF">Patl1_13784</name>
</gene>
<dbReference type="EMBL" id="CM047904">
    <property type="protein sequence ID" value="KAJ0091200.1"/>
    <property type="molecule type" value="Genomic_DNA"/>
</dbReference>
<accession>A0ACC1AX49</accession>
<evidence type="ECO:0000313" key="2">
    <source>
        <dbReference type="Proteomes" id="UP001164250"/>
    </source>
</evidence>
<reference evidence="2" key="1">
    <citation type="journal article" date="2023" name="G3 (Bethesda)">
        <title>Genome assembly and association tests identify interacting loci associated with vigor, precocity, and sex in interspecific pistachio rootstocks.</title>
        <authorList>
            <person name="Palmer W."/>
            <person name="Jacygrad E."/>
            <person name="Sagayaradj S."/>
            <person name="Cavanaugh K."/>
            <person name="Han R."/>
            <person name="Bertier L."/>
            <person name="Beede B."/>
            <person name="Kafkas S."/>
            <person name="Golino D."/>
            <person name="Preece J."/>
            <person name="Michelmore R."/>
        </authorList>
    </citation>
    <scope>NUCLEOTIDE SEQUENCE [LARGE SCALE GENOMIC DNA]</scope>
</reference>
<name>A0ACC1AX49_9ROSI</name>
<proteinExistence type="predicted"/>
<protein>
    <submittedName>
        <fullName evidence="1">Uncharacterized protein</fullName>
    </submittedName>
</protein>
<organism evidence="1 2">
    <name type="scientific">Pistacia atlantica</name>
    <dbReference type="NCBI Taxonomy" id="434234"/>
    <lineage>
        <taxon>Eukaryota</taxon>
        <taxon>Viridiplantae</taxon>
        <taxon>Streptophyta</taxon>
        <taxon>Embryophyta</taxon>
        <taxon>Tracheophyta</taxon>
        <taxon>Spermatophyta</taxon>
        <taxon>Magnoliopsida</taxon>
        <taxon>eudicotyledons</taxon>
        <taxon>Gunneridae</taxon>
        <taxon>Pentapetalae</taxon>
        <taxon>rosids</taxon>
        <taxon>malvids</taxon>
        <taxon>Sapindales</taxon>
        <taxon>Anacardiaceae</taxon>
        <taxon>Pistacia</taxon>
    </lineage>
</organism>
<dbReference type="Proteomes" id="UP001164250">
    <property type="component" value="Chromosome 8"/>
</dbReference>
<evidence type="ECO:0000313" key="1">
    <source>
        <dbReference type="EMBL" id="KAJ0091200.1"/>
    </source>
</evidence>
<keyword evidence="2" id="KW-1185">Reference proteome</keyword>
<comment type="caution">
    <text evidence="1">The sequence shown here is derived from an EMBL/GenBank/DDBJ whole genome shotgun (WGS) entry which is preliminary data.</text>
</comment>
<sequence>MIVDTAHDILYLFKTSLCIFLSITNSTIYLLGLCEIVLFVYCVMPVESSVTKKRALSINTSGVDKSFMQSGRLKKGNRTCYMCGSPDHFIRDCPVASSPNTMLQTGNGSFPHATHGYVSPYWNGPPLPHVRPFANIYGNPGMMPFNPTMVPAPPFAGPMYMPCMFGGPPAYGGFGRMGGATAPIAINTERHLFHSEILDHQGYEKKRKLSNENMSAQSSDDDYHHFKKRCHFSEAERSDDRRSRISRERSVSYSEESFMHRPHKRHLRDTNLDNGKYPVDEKHEKNYPFLNFCIKTRAETLKSTVKEGSSVAVILAVFAIQVTMRKIFERKRLRSDVERHKQKHSSHSDSGLEPSYPGDKKKLKERDFSHVSRHSRLNSRFMDDESSHDRFQTHHNVPEFFLQRLADAVKEQAAHSCYNMPLDVCLASMLAECDAFLFGTEVDGPLVTLTCVSILVVIQVSK</sequence>